<feature type="domain" description="Glycosyl hydrolase family 98 putative carbohydrate-binding module" evidence="3">
    <location>
        <begin position="123"/>
        <end position="207"/>
    </location>
</feature>
<evidence type="ECO:0000256" key="1">
    <source>
        <dbReference type="SAM" id="MobiDB-lite"/>
    </source>
</evidence>
<feature type="signal peptide" evidence="2">
    <location>
        <begin position="1"/>
        <end position="27"/>
    </location>
</feature>
<keyword evidence="2" id="KW-0732">Signal</keyword>
<comment type="caution">
    <text evidence="4">The sequence shown here is derived from an EMBL/GenBank/DDBJ whole genome shotgun (WGS) entry which is preliminary data.</text>
</comment>
<name>A0A420EVN3_9ACTN</name>
<evidence type="ECO:0000259" key="3">
    <source>
        <dbReference type="Pfam" id="PF08305"/>
    </source>
</evidence>
<dbReference type="InterPro" id="IPR008979">
    <property type="entry name" value="Galactose-bd-like_sf"/>
</dbReference>
<dbReference type="AlphaFoldDB" id="A0A420EVN3"/>
<reference evidence="4 5" key="1">
    <citation type="journal article" date="2018" name="Int. J. Syst. Evol. Microbiol.">
        <title>Micromonospora globbae sp. nov., an endophytic actinomycete isolated from roots of Globba winitii C. H. Wright.</title>
        <authorList>
            <person name="Kuncharoen N."/>
            <person name="Pittayakhajonwut P."/>
            <person name="Tanasupawat S."/>
        </authorList>
    </citation>
    <scope>NUCLEOTIDE SEQUENCE [LARGE SCALE GENOMIC DNA]</scope>
    <source>
        <strain evidence="4 5">WPS1-2</strain>
    </source>
</reference>
<dbReference type="RefSeq" id="WP_120330952.1">
    <property type="nucleotide sequence ID" value="NZ_RAQQ01000020.1"/>
</dbReference>
<feature type="compositionally biased region" description="Low complexity" evidence="1">
    <location>
        <begin position="49"/>
        <end position="74"/>
    </location>
</feature>
<dbReference type="Gene3D" id="2.60.120.1060">
    <property type="entry name" value="NPCBM/NEW2 domain"/>
    <property type="match status" value="1"/>
</dbReference>
<organism evidence="4 5">
    <name type="scientific">Micromonospora globbae</name>
    <dbReference type="NCBI Taxonomy" id="1894969"/>
    <lineage>
        <taxon>Bacteria</taxon>
        <taxon>Bacillati</taxon>
        <taxon>Actinomycetota</taxon>
        <taxon>Actinomycetes</taxon>
        <taxon>Micromonosporales</taxon>
        <taxon>Micromonosporaceae</taxon>
        <taxon>Micromonospora</taxon>
    </lineage>
</organism>
<dbReference type="Pfam" id="PF08305">
    <property type="entry name" value="NPCBM"/>
    <property type="match status" value="1"/>
</dbReference>
<dbReference type="SUPFAM" id="SSF49785">
    <property type="entry name" value="Galactose-binding domain-like"/>
    <property type="match status" value="1"/>
</dbReference>
<dbReference type="InterPro" id="IPR013222">
    <property type="entry name" value="Glyco_hyd_98_carb-bd"/>
</dbReference>
<dbReference type="InterPro" id="IPR038637">
    <property type="entry name" value="NPCBM_sf"/>
</dbReference>
<evidence type="ECO:0000313" key="4">
    <source>
        <dbReference type="EMBL" id="RKF24805.1"/>
    </source>
</evidence>
<evidence type="ECO:0000313" key="5">
    <source>
        <dbReference type="Proteomes" id="UP000285744"/>
    </source>
</evidence>
<sequence length="210" mass="21915">MPTQRKRLLSNPTIIGAVIAASATVLAAAVPVVIELSKNRPAADPPTMPAATTPAVATGTATAPTVSPTPSHTAETGHQSLVSMPETDDLEGWTQEPQLVAGQTRDVVLAASPCWLNDDFTATFVVSRRFSTLRASVGIADDSPVALPLLFTVLADGKAVFTAKVGLGKVRPVNVDISTATQVSLRVSTTSTNQCHEDTTGVWIAPEVRH</sequence>
<dbReference type="EMBL" id="RAQQ01000020">
    <property type="protein sequence ID" value="RKF24805.1"/>
    <property type="molecule type" value="Genomic_DNA"/>
</dbReference>
<protein>
    <recommendedName>
        <fullName evidence="3">Glycosyl hydrolase family 98 putative carbohydrate-binding module domain-containing protein</fullName>
    </recommendedName>
</protein>
<dbReference type="Proteomes" id="UP000285744">
    <property type="component" value="Unassembled WGS sequence"/>
</dbReference>
<evidence type="ECO:0000256" key="2">
    <source>
        <dbReference type="SAM" id="SignalP"/>
    </source>
</evidence>
<proteinExistence type="predicted"/>
<gene>
    <name evidence="4" type="ORF">D7I43_24745</name>
</gene>
<feature type="chain" id="PRO_5019481632" description="Glycosyl hydrolase family 98 putative carbohydrate-binding module domain-containing protein" evidence="2">
    <location>
        <begin position="28"/>
        <end position="210"/>
    </location>
</feature>
<accession>A0A420EVN3</accession>
<dbReference type="OrthoDB" id="3393048at2"/>
<feature type="region of interest" description="Disordered" evidence="1">
    <location>
        <begin position="39"/>
        <end position="76"/>
    </location>
</feature>